<dbReference type="Pfam" id="PF02272">
    <property type="entry name" value="DHHA1"/>
    <property type="match status" value="1"/>
</dbReference>
<dbReference type="SUPFAM" id="SSF64182">
    <property type="entry name" value="DHH phosphoesterases"/>
    <property type="match status" value="1"/>
</dbReference>
<dbReference type="InterPro" id="IPR038763">
    <property type="entry name" value="DHH_sf"/>
</dbReference>
<proteinExistence type="predicted"/>
<dbReference type="PANTHER" id="PTHR47618">
    <property type="entry name" value="BIFUNCTIONAL OLIGORIBONUCLEASE AND PAP PHOSPHATASE NRNA"/>
    <property type="match status" value="1"/>
</dbReference>
<feature type="domain" description="DHHA1" evidence="2">
    <location>
        <begin position="235"/>
        <end position="321"/>
    </location>
</feature>
<organism evidence="3 4">
    <name type="scientific">Proteiniborus ethanoligenes</name>
    <dbReference type="NCBI Taxonomy" id="415015"/>
    <lineage>
        <taxon>Bacteria</taxon>
        <taxon>Bacillati</taxon>
        <taxon>Bacillota</taxon>
        <taxon>Clostridia</taxon>
        <taxon>Eubacteriales</taxon>
        <taxon>Proteiniborus</taxon>
    </lineage>
</organism>
<feature type="domain" description="DDH" evidence="1">
    <location>
        <begin position="22"/>
        <end position="163"/>
    </location>
</feature>
<dbReference type="STRING" id="415015.SAMN05660462_01036"/>
<dbReference type="InterPro" id="IPR003156">
    <property type="entry name" value="DHHA1_dom"/>
</dbReference>
<evidence type="ECO:0000259" key="1">
    <source>
        <dbReference type="Pfam" id="PF01368"/>
    </source>
</evidence>
<protein>
    <submittedName>
        <fullName evidence="3">Phosphoesterase RecJ domain-containing protein</fullName>
    </submittedName>
</protein>
<evidence type="ECO:0000259" key="2">
    <source>
        <dbReference type="Pfam" id="PF02272"/>
    </source>
</evidence>
<dbReference type="InterPro" id="IPR051319">
    <property type="entry name" value="Oligoribo/pAp-PDE_c-di-AMP_PDE"/>
</dbReference>
<dbReference type="Gene3D" id="3.10.310.30">
    <property type="match status" value="1"/>
</dbReference>
<gene>
    <name evidence="3" type="ORF">SAMN05660462_01036</name>
</gene>
<reference evidence="3 4" key="1">
    <citation type="submission" date="2016-10" db="EMBL/GenBank/DDBJ databases">
        <authorList>
            <person name="de Groot N.N."/>
        </authorList>
    </citation>
    <scope>NUCLEOTIDE SEQUENCE [LARGE SCALE GENOMIC DNA]</scope>
    <source>
        <strain evidence="3 4">DSM 21650</strain>
    </source>
</reference>
<dbReference type="EMBL" id="FNQE01000009">
    <property type="protein sequence ID" value="SDY84623.1"/>
    <property type="molecule type" value="Genomic_DNA"/>
</dbReference>
<evidence type="ECO:0000313" key="4">
    <source>
        <dbReference type="Proteomes" id="UP000198625"/>
    </source>
</evidence>
<accession>A0A1H3N7A3</accession>
<dbReference type="InterPro" id="IPR001667">
    <property type="entry name" value="DDH_dom"/>
</dbReference>
<dbReference type="Proteomes" id="UP000198625">
    <property type="component" value="Unassembled WGS sequence"/>
</dbReference>
<dbReference type="AlphaFoldDB" id="A0A1H3N7A3"/>
<dbReference type="PANTHER" id="PTHR47618:SF1">
    <property type="entry name" value="BIFUNCTIONAL OLIGORIBONUCLEASE AND PAP PHOSPHATASE NRNA"/>
    <property type="match status" value="1"/>
</dbReference>
<keyword evidence="4" id="KW-1185">Reference proteome</keyword>
<dbReference type="Pfam" id="PF01368">
    <property type="entry name" value="DHH"/>
    <property type="match status" value="1"/>
</dbReference>
<evidence type="ECO:0000313" key="3">
    <source>
        <dbReference type="EMBL" id="SDY84623.1"/>
    </source>
</evidence>
<sequence length="326" mass="36128">MGMNNYSELLLKAISVIENYDNICITSHVNPDGDSIGSVLALGLVIKKKFNKHITMLVPDKVPNNLTFLPGIDLIETDLIGQKVDLFIALDCGDENRLGVEKSLLESVSVVINIDHHITNTDFGHINIVNPKASSTGEIVYDLINHMNVELDKDIATCIYTAISSDTGSFKYDNTTSKTHMIASKLLDARIDTNIINTNLYQSRSIEKTNLLVASLNTLEFFNNKKIGLAMITKKMLEESNATSEETDFVVNFIRDIDIVEVACILKEIDNNTIKISFRSKKHVDVSQIAKSFNGGGHAKASGCTIYMNIEEGKQLVLEEIVKAFR</sequence>
<dbReference type="GO" id="GO:0003676">
    <property type="term" value="F:nucleic acid binding"/>
    <property type="evidence" value="ECO:0007669"/>
    <property type="project" value="InterPro"/>
</dbReference>
<name>A0A1H3N7A3_9FIRM</name>
<dbReference type="Gene3D" id="3.90.1640.10">
    <property type="entry name" value="inorganic pyrophosphatase (n-terminal core)"/>
    <property type="match status" value="1"/>
</dbReference>